<comment type="caution">
    <text evidence="2">The sequence shown here is derived from an EMBL/GenBank/DDBJ whole genome shotgun (WGS) entry which is preliminary data.</text>
</comment>
<feature type="domain" description="AB hydrolase-1" evidence="1">
    <location>
        <begin position="45"/>
        <end position="277"/>
    </location>
</feature>
<gene>
    <name evidence="2" type="ORF">F6B43_19005</name>
</gene>
<sequence>MHSVIHSRRSLNVATYISETVDVEYVDGEQARYGYRQFGPRTGVPLVLLHRYRGTLDDWDPKLLDLLSADRHVIAVDNVGVGYSTGDAPDNAAAMADGVADFLRAAGFATVDLLGWSMGGFVTQMVALNHPELVRRIVVAGSGPGEPSIRPPEDPRSLEIRPKVAPLLEETLLLFYPDDEDGRRVGREATERFYHHESGEVRFTKESSWRNQAIAIDAWNAGENSAWNRLEELTKPTFVANGSHDIMEDSVQSFEMVRKLPNAVMTLFSRSGHAFLFQYPDLFAKLTQEFLDDDTFAD</sequence>
<evidence type="ECO:0000313" key="2">
    <source>
        <dbReference type="EMBL" id="KAA9104766.1"/>
    </source>
</evidence>
<dbReference type="InterPro" id="IPR000073">
    <property type="entry name" value="AB_hydrolase_1"/>
</dbReference>
<accession>A0A5J5IVC4</accession>
<dbReference type="EMBL" id="VYSA01000007">
    <property type="protein sequence ID" value="KAA9104766.1"/>
    <property type="molecule type" value="Genomic_DNA"/>
</dbReference>
<dbReference type="InterPro" id="IPR050266">
    <property type="entry name" value="AB_hydrolase_sf"/>
</dbReference>
<dbReference type="OrthoDB" id="3519228at2"/>
<dbReference type="AlphaFoldDB" id="A0A5J5IVC4"/>
<name>A0A5J5IVC4_9MICO</name>
<dbReference type="Proteomes" id="UP000325827">
    <property type="component" value="Unassembled WGS sequence"/>
</dbReference>
<dbReference type="GO" id="GO:0047372">
    <property type="term" value="F:monoacylglycerol lipase activity"/>
    <property type="evidence" value="ECO:0007669"/>
    <property type="project" value="TreeGrafter"/>
</dbReference>
<dbReference type="PANTHER" id="PTHR43798:SF5">
    <property type="entry name" value="MONOACYLGLYCEROL LIPASE ABHD6"/>
    <property type="match status" value="1"/>
</dbReference>
<dbReference type="Pfam" id="PF00561">
    <property type="entry name" value="Abhydrolase_1"/>
    <property type="match status" value="1"/>
</dbReference>
<dbReference type="GO" id="GO:0016020">
    <property type="term" value="C:membrane"/>
    <property type="evidence" value="ECO:0007669"/>
    <property type="project" value="TreeGrafter"/>
</dbReference>
<organism evidence="2 3">
    <name type="scientific">Microbacterium rhizomatis</name>
    <dbReference type="NCBI Taxonomy" id="1631477"/>
    <lineage>
        <taxon>Bacteria</taxon>
        <taxon>Bacillati</taxon>
        <taxon>Actinomycetota</taxon>
        <taxon>Actinomycetes</taxon>
        <taxon>Micrococcales</taxon>
        <taxon>Microbacteriaceae</taxon>
        <taxon>Microbacterium</taxon>
    </lineage>
</organism>
<dbReference type="Gene3D" id="3.40.50.1820">
    <property type="entry name" value="alpha/beta hydrolase"/>
    <property type="match status" value="1"/>
</dbReference>
<dbReference type="PANTHER" id="PTHR43798">
    <property type="entry name" value="MONOACYLGLYCEROL LIPASE"/>
    <property type="match status" value="1"/>
</dbReference>
<dbReference type="GO" id="GO:0046464">
    <property type="term" value="P:acylglycerol catabolic process"/>
    <property type="evidence" value="ECO:0007669"/>
    <property type="project" value="TreeGrafter"/>
</dbReference>
<evidence type="ECO:0000313" key="3">
    <source>
        <dbReference type="Proteomes" id="UP000325827"/>
    </source>
</evidence>
<protein>
    <submittedName>
        <fullName evidence="2">Alpha/beta hydrolase</fullName>
    </submittedName>
</protein>
<evidence type="ECO:0000259" key="1">
    <source>
        <dbReference type="Pfam" id="PF00561"/>
    </source>
</evidence>
<dbReference type="SUPFAM" id="SSF53474">
    <property type="entry name" value="alpha/beta-Hydrolases"/>
    <property type="match status" value="1"/>
</dbReference>
<keyword evidence="2" id="KW-0378">Hydrolase</keyword>
<keyword evidence="3" id="KW-1185">Reference proteome</keyword>
<proteinExistence type="predicted"/>
<dbReference type="InterPro" id="IPR029058">
    <property type="entry name" value="AB_hydrolase_fold"/>
</dbReference>
<reference evidence="3" key="1">
    <citation type="submission" date="2019-09" db="EMBL/GenBank/DDBJ databases">
        <title>Mumia zhuanghuii sp. nov. isolated from the intestinal contents of plateau pika (Ochotona curzoniae) in the Qinghai-Tibet plateau of China.</title>
        <authorList>
            <person name="Tian Z."/>
        </authorList>
    </citation>
    <scope>NUCLEOTIDE SEQUENCE [LARGE SCALE GENOMIC DNA]</scope>
    <source>
        <strain evidence="3">JCM 30598</strain>
    </source>
</reference>
<dbReference type="PRINTS" id="PR00111">
    <property type="entry name" value="ABHYDROLASE"/>
</dbReference>